<feature type="compositionally biased region" description="Polar residues" evidence="10">
    <location>
        <begin position="234"/>
        <end position="251"/>
    </location>
</feature>
<evidence type="ECO:0000256" key="4">
    <source>
        <dbReference type="ARBA" id="ARBA00022737"/>
    </source>
</evidence>
<dbReference type="InterPro" id="IPR055320">
    <property type="entry name" value="CEP72-like"/>
</dbReference>
<feature type="compositionally biased region" description="Basic and acidic residues" evidence="10">
    <location>
        <begin position="252"/>
        <end position="263"/>
    </location>
</feature>
<dbReference type="SMART" id="SM00365">
    <property type="entry name" value="LRR_SD22"/>
    <property type="match status" value="2"/>
</dbReference>
<comment type="subcellular location">
    <subcellularLocation>
        <location evidence="1">Cytoplasm</location>
        <location evidence="1">Cytoskeleton</location>
        <location evidence="1">Microtubule organizing center</location>
        <location evidence="1">Centrosome</location>
    </subcellularLocation>
</comment>
<evidence type="ECO:0000313" key="11">
    <source>
        <dbReference type="EMBL" id="CAH1780162.1"/>
    </source>
</evidence>
<feature type="region of interest" description="Disordered" evidence="10">
    <location>
        <begin position="319"/>
        <end position="352"/>
    </location>
</feature>
<gene>
    <name evidence="11" type="ORF">OFUS_LOCUS6892</name>
</gene>
<dbReference type="InterPro" id="IPR032675">
    <property type="entry name" value="LRR_dom_sf"/>
</dbReference>
<dbReference type="FunFam" id="3.80.10.10:FF:000489">
    <property type="entry name" value="Centrosomal protein of 72 kDa"/>
    <property type="match status" value="1"/>
</dbReference>
<comment type="similarity">
    <text evidence="7">Belongs to the CEP72 family.</text>
</comment>
<evidence type="ECO:0000313" key="12">
    <source>
        <dbReference type="Proteomes" id="UP000749559"/>
    </source>
</evidence>
<keyword evidence="5 9" id="KW-0175">Coiled coil</keyword>
<dbReference type="PANTHER" id="PTHR23311">
    <property type="entry name" value="HEAT SHOCK REGULATED 2"/>
    <property type="match status" value="1"/>
</dbReference>
<evidence type="ECO:0000256" key="2">
    <source>
        <dbReference type="ARBA" id="ARBA00022490"/>
    </source>
</evidence>
<keyword evidence="2" id="KW-0963">Cytoplasm</keyword>
<name>A0A8J1USM6_OWEFU</name>
<sequence length="587" mass="67120">MALTISENWIKSRLELNNNNLEDIRTLTLPGTYHEKIGHLGTSLRGFSRLKNLDLSRNGLQSLEGLDHLKSLEKLNVYYNNISCLSELKRLKLNPAITDLDLRLNPVARTEPDYRLYLIHMLPNLRRLDDRSVRDSERKAALQHFATDQATELTNHSPPRHSSPEKPSNPRAEHVRKLTKTGLDDDDVELLDLIARTGGDLSQPRQLTGSSARSSTQQHYTADEFRQLPDPSKPTLSTGSPARQPTLSQKAESPKKDMSDLSKHTHTTAVTVTPPKKYPHIPAVTGTPPREMQEKNRVRFSEDPNLQFQDELDAYTSYKATGNFTPHPGEQSKSPQSSPSKVTKPPPSTQTYSDYLTQLLDLVDKYWNGSKSLHRNAKFQNKVSEITDNYLHKKDTTRSEISHLQERLSAVTNENAALQKKLTNQSTSVASTTESHLENALEKTRQEADTLRRRLHQSVDENKILRNKLSSEVSLHEKETTLSTIDQQHLDDLEVQNRELEREIYRQNVRLKQYEQMQQLAAMLQESHKSLVHTNDTLLLELNETKQRHRDEVKQLHWSYDQMKKTMTSMPNSTLKDSGSFLMNGTR</sequence>
<dbReference type="Pfam" id="PF14580">
    <property type="entry name" value="LRR_9"/>
    <property type="match status" value="1"/>
</dbReference>
<dbReference type="PROSITE" id="PS51450">
    <property type="entry name" value="LRR"/>
    <property type="match status" value="2"/>
</dbReference>
<evidence type="ECO:0000256" key="8">
    <source>
        <dbReference type="ARBA" id="ARBA00070210"/>
    </source>
</evidence>
<keyword evidence="3" id="KW-0433">Leucine-rich repeat</keyword>
<feature type="compositionally biased region" description="Polar residues" evidence="10">
    <location>
        <begin position="203"/>
        <end position="220"/>
    </location>
</feature>
<dbReference type="InterPro" id="IPR001611">
    <property type="entry name" value="Leu-rich_rpt"/>
</dbReference>
<evidence type="ECO:0000256" key="1">
    <source>
        <dbReference type="ARBA" id="ARBA00004300"/>
    </source>
</evidence>
<feature type="region of interest" description="Disordered" evidence="10">
    <location>
        <begin position="200"/>
        <end position="291"/>
    </location>
</feature>
<dbReference type="EMBL" id="CAIIXF020000003">
    <property type="protein sequence ID" value="CAH1780162.1"/>
    <property type="molecule type" value="Genomic_DNA"/>
</dbReference>
<evidence type="ECO:0000256" key="9">
    <source>
        <dbReference type="SAM" id="Coils"/>
    </source>
</evidence>
<evidence type="ECO:0000256" key="3">
    <source>
        <dbReference type="ARBA" id="ARBA00022614"/>
    </source>
</evidence>
<organism evidence="11 12">
    <name type="scientific">Owenia fusiformis</name>
    <name type="common">Polychaete worm</name>
    <dbReference type="NCBI Taxonomy" id="6347"/>
    <lineage>
        <taxon>Eukaryota</taxon>
        <taxon>Metazoa</taxon>
        <taxon>Spiralia</taxon>
        <taxon>Lophotrochozoa</taxon>
        <taxon>Annelida</taxon>
        <taxon>Polychaeta</taxon>
        <taxon>Sedentaria</taxon>
        <taxon>Canalipalpata</taxon>
        <taxon>Sabellida</taxon>
        <taxon>Oweniida</taxon>
        <taxon>Oweniidae</taxon>
        <taxon>Owenia</taxon>
    </lineage>
</organism>
<evidence type="ECO:0000256" key="7">
    <source>
        <dbReference type="ARBA" id="ARBA00061023"/>
    </source>
</evidence>
<comment type="caution">
    <text evidence="11">The sequence shown here is derived from an EMBL/GenBank/DDBJ whole genome shotgun (WGS) entry which is preliminary data.</text>
</comment>
<evidence type="ECO:0000256" key="5">
    <source>
        <dbReference type="ARBA" id="ARBA00023054"/>
    </source>
</evidence>
<dbReference type="SUPFAM" id="SSF52058">
    <property type="entry name" value="L domain-like"/>
    <property type="match status" value="1"/>
</dbReference>
<feature type="compositionally biased region" description="Polar residues" evidence="10">
    <location>
        <begin position="146"/>
        <end position="157"/>
    </location>
</feature>
<dbReference type="Gene3D" id="3.80.10.10">
    <property type="entry name" value="Ribonuclease Inhibitor"/>
    <property type="match status" value="1"/>
</dbReference>
<keyword evidence="4" id="KW-0677">Repeat</keyword>
<feature type="coiled-coil region" evidence="9">
    <location>
        <begin position="394"/>
        <end position="517"/>
    </location>
</feature>
<proteinExistence type="inferred from homology"/>
<protein>
    <recommendedName>
        <fullName evidence="8">Centrosomal protein of 72 kDa</fullName>
    </recommendedName>
</protein>
<dbReference type="OrthoDB" id="676979at2759"/>
<feature type="compositionally biased region" description="Low complexity" evidence="10">
    <location>
        <begin position="331"/>
        <end position="343"/>
    </location>
</feature>
<dbReference type="AlphaFoldDB" id="A0A8J1USM6"/>
<reference evidence="11" key="1">
    <citation type="submission" date="2022-03" db="EMBL/GenBank/DDBJ databases">
        <authorList>
            <person name="Martin C."/>
        </authorList>
    </citation>
    <scope>NUCLEOTIDE SEQUENCE</scope>
</reference>
<dbReference type="Proteomes" id="UP000749559">
    <property type="component" value="Unassembled WGS sequence"/>
</dbReference>
<evidence type="ECO:0000256" key="6">
    <source>
        <dbReference type="ARBA" id="ARBA00023212"/>
    </source>
</evidence>
<accession>A0A8J1USM6</accession>
<dbReference type="PANTHER" id="PTHR23311:SF5">
    <property type="entry name" value="CENTROSOMAL PROTEIN OF 72 KDA"/>
    <property type="match status" value="1"/>
</dbReference>
<feature type="region of interest" description="Disordered" evidence="10">
    <location>
        <begin position="145"/>
        <end position="181"/>
    </location>
</feature>
<evidence type="ECO:0000256" key="10">
    <source>
        <dbReference type="SAM" id="MobiDB-lite"/>
    </source>
</evidence>
<keyword evidence="12" id="KW-1185">Reference proteome</keyword>
<keyword evidence="6" id="KW-0206">Cytoskeleton</keyword>
<dbReference type="GO" id="GO:0034451">
    <property type="term" value="C:centriolar satellite"/>
    <property type="evidence" value="ECO:0007669"/>
    <property type="project" value="UniProtKB-ARBA"/>
</dbReference>